<evidence type="ECO:0000256" key="1">
    <source>
        <dbReference type="ARBA" id="ARBA00011764"/>
    </source>
</evidence>
<dbReference type="EMBL" id="CAKOGL010000023">
    <property type="protein sequence ID" value="CAH2100955.1"/>
    <property type="molecule type" value="Genomic_DNA"/>
</dbReference>
<reference evidence="7" key="1">
    <citation type="submission" date="2022-03" db="EMBL/GenBank/DDBJ databases">
        <authorList>
            <person name="Tunstrom K."/>
        </authorList>
    </citation>
    <scope>NUCLEOTIDE SEQUENCE</scope>
</reference>
<evidence type="ECO:0000256" key="2">
    <source>
        <dbReference type="ARBA" id="ARBA00016807"/>
    </source>
</evidence>
<evidence type="ECO:0000259" key="6">
    <source>
        <dbReference type="Pfam" id="PF13873"/>
    </source>
</evidence>
<dbReference type="PANTHER" id="PTHR23098">
    <property type="entry name" value="AGAP001331-PA-RELATED"/>
    <property type="match status" value="1"/>
</dbReference>
<dbReference type="InterPro" id="IPR028002">
    <property type="entry name" value="Myb_DNA-bind_5"/>
</dbReference>
<evidence type="ECO:0000256" key="4">
    <source>
        <dbReference type="ARBA" id="ARBA00023163"/>
    </source>
</evidence>
<keyword evidence="4" id="KW-0804">Transcription</keyword>
<evidence type="ECO:0000256" key="3">
    <source>
        <dbReference type="ARBA" id="ARBA00023015"/>
    </source>
</evidence>
<keyword evidence="8" id="KW-1185">Reference proteome</keyword>
<evidence type="ECO:0000256" key="5">
    <source>
        <dbReference type="ARBA" id="ARBA00025466"/>
    </source>
</evidence>
<protein>
    <recommendedName>
        <fullName evidence="2">Regulatory protein zeste</fullName>
    </recommendedName>
</protein>
<sequence length="131" mass="14817">MARVVPKRAMISLAYTDPKIFVYSLKTGGVSIPQTREHSKRKWREVAEILNAQGDGVHKDWKSVTKYWVDCKAKLKRVEAALRLSQRRTGGGPSTEQPLSDIENMFLTILGEDYGQELSGIQVEPFPVRDN</sequence>
<accession>A0AAU9UVV1</accession>
<evidence type="ECO:0000313" key="7">
    <source>
        <dbReference type="EMBL" id="CAH2100955.1"/>
    </source>
</evidence>
<comment type="caution">
    <text evidence="7">The sequence shown here is derived from an EMBL/GenBank/DDBJ whole genome shotgun (WGS) entry which is preliminary data.</text>
</comment>
<comment type="function">
    <text evidence="5">Involved in transvection phenomena (= synapsis-dependent gene expression), where the synaptic pairing of chromosomes carrying genes with which zeste interacts influences the expression of these genes. Zeste binds to DNA and stimulates transcription from a nearby promoter.</text>
</comment>
<feature type="domain" description="Myb/SANT-like DNA-binding" evidence="6">
    <location>
        <begin position="34"/>
        <end position="77"/>
    </location>
</feature>
<dbReference type="Pfam" id="PF13873">
    <property type="entry name" value="Myb_DNA-bind_5"/>
    <property type="match status" value="1"/>
</dbReference>
<dbReference type="PANTHER" id="PTHR23098:SF16">
    <property type="entry name" value="REGULATORY PROTEIN ZESTE"/>
    <property type="match status" value="1"/>
</dbReference>
<dbReference type="GO" id="GO:0005634">
    <property type="term" value="C:nucleus"/>
    <property type="evidence" value="ECO:0007669"/>
    <property type="project" value="TreeGrafter"/>
</dbReference>
<gene>
    <name evidence="7" type="ORF">EEDITHA_LOCUS15761</name>
</gene>
<comment type="subunit">
    <text evidence="1">Self-associates forming complexes of several hundred monomers.</text>
</comment>
<dbReference type="AlphaFoldDB" id="A0AAU9UVV1"/>
<dbReference type="Proteomes" id="UP001153954">
    <property type="component" value="Unassembled WGS sequence"/>
</dbReference>
<evidence type="ECO:0000313" key="8">
    <source>
        <dbReference type="Proteomes" id="UP001153954"/>
    </source>
</evidence>
<organism evidence="7 8">
    <name type="scientific">Euphydryas editha</name>
    <name type="common">Edith's checkerspot</name>
    <dbReference type="NCBI Taxonomy" id="104508"/>
    <lineage>
        <taxon>Eukaryota</taxon>
        <taxon>Metazoa</taxon>
        <taxon>Ecdysozoa</taxon>
        <taxon>Arthropoda</taxon>
        <taxon>Hexapoda</taxon>
        <taxon>Insecta</taxon>
        <taxon>Pterygota</taxon>
        <taxon>Neoptera</taxon>
        <taxon>Endopterygota</taxon>
        <taxon>Lepidoptera</taxon>
        <taxon>Glossata</taxon>
        <taxon>Ditrysia</taxon>
        <taxon>Papilionoidea</taxon>
        <taxon>Nymphalidae</taxon>
        <taxon>Nymphalinae</taxon>
        <taxon>Euphydryas</taxon>
    </lineage>
</organism>
<proteinExistence type="predicted"/>
<name>A0AAU9UVV1_EUPED</name>
<keyword evidence="3" id="KW-0805">Transcription regulation</keyword>